<keyword evidence="5" id="KW-0012">Acyltransferase</keyword>
<dbReference type="InterPro" id="IPR042113">
    <property type="entry name" value="P_AcTrfase_dom1"/>
</dbReference>
<name>A0A830HZ22_9CHLO</name>
<reference evidence="9" key="1">
    <citation type="submission" date="2020-10" db="EMBL/GenBank/DDBJ databases">
        <title>Unveiling of a novel bifunctional photoreceptor, Dualchrome1, isolated from a cosmopolitan green alga.</title>
        <authorList>
            <person name="Suzuki S."/>
            <person name="Kawachi M."/>
        </authorList>
    </citation>
    <scope>NUCLEOTIDE SEQUENCE</scope>
    <source>
        <strain evidence="9">NIES 2893</strain>
    </source>
</reference>
<dbReference type="GO" id="GO:0008959">
    <property type="term" value="F:phosphate acetyltransferase activity"/>
    <property type="evidence" value="ECO:0007669"/>
    <property type="project" value="UniProtKB-EC"/>
</dbReference>
<accession>A0A830HZ22</accession>
<evidence type="ECO:0000256" key="7">
    <source>
        <dbReference type="SAM" id="MobiDB-lite"/>
    </source>
</evidence>
<keyword evidence="4" id="KW-0808">Transferase</keyword>
<dbReference type="NCBIfam" id="NF004167">
    <property type="entry name" value="PRK05632.1"/>
    <property type="match status" value="1"/>
</dbReference>
<comment type="pathway">
    <text evidence="1">Metabolic intermediate biosynthesis; acetyl-CoA biosynthesis; acetyl-CoA from acetate: step 2/2.</text>
</comment>
<evidence type="ECO:0000313" key="9">
    <source>
        <dbReference type="EMBL" id="GHP10671.1"/>
    </source>
</evidence>
<evidence type="ECO:0000256" key="6">
    <source>
        <dbReference type="ARBA" id="ARBA00031108"/>
    </source>
</evidence>
<dbReference type="InterPro" id="IPR050500">
    <property type="entry name" value="Phos_Acetyltrans/Butyryltrans"/>
</dbReference>
<dbReference type="Gene3D" id="3.40.50.10950">
    <property type="match status" value="1"/>
</dbReference>
<evidence type="ECO:0000256" key="4">
    <source>
        <dbReference type="ARBA" id="ARBA00022679"/>
    </source>
</evidence>
<dbReference type="Gene3D" id="3.40.50.10750">
    <property type="entry name" value="Isocitrate/Isopropylmalate dehydrogenase-like"/>
    <property type="match status" value="1"/>
</dbReference>
<comment type="caution">
    <text evidence="9">The sequence shown here is derived from an EMBL/GenBank/DDBJ whole genome shotgun (WGS) entry which is preliminary data.</text>
</comment>
<dbReference type="NCBIfam" id="NF007233">
    <property type="entry name" value="PRK09653.1"/>
    <property type="match status" value="1"/>
</dbReference>
<protein>
    <recommendedName>
        <fullName evidence="3">Phosphate acetyltransferase</fullName>
        <ecNumber evidence="2">2.3.1.8</ecNumber>
    </recommendedName>
    <alternativeName>
        <fullName evidence="6">Phosphotransacetylase</fullName>
    </alternativeName>
</protein>
<dbReference type="Proteomes" id="UP000660262">
    <property type="component" value="Unassembled WGS sequence"/>
</dbReference>
<feature type="domain" description="Phosphate acetyl/butaryl transferase" evidence="8">
    <location>
        <begin position="79"/>
        <end position="399"/>
    </location>
</feature>
<dbReference type="InterPro" id="IPR002505">
    <property type="entry name" value="PTA_PTB"/>
</dbReference>
<feature type="region of interest" description="Disordered" evidence="7">
    <location>
        <begin position="1"/>
        <end position="31"/>
    </location>
</feature>
<dbReference type="InterPro" id="IPR004614">
    <property type="entry name" value="P_AcTrfase"/>
</dbReference>
<dbReference type="NCBIfam" id="TIGR00651">
    <property type="entry name" value="pta"/>
    <property type="match status" value="1"/>
</dbReference>
<evidence type="ECO:0000256" key="3">
    <source>
        <dbReference type="ARBA" id="ARBA00021528"/>
    </source>
</evidence>
<evidence type="ECO:0000313" key="10">
    <source>
        <dbReference type="Proteomes" id="UP000660262"/>
    </source>
</evidence>
<evidence type="ECO:0000256" key="5">
    <source>
        <dbReference type="ARBA" id="ARBA00023315"/>
    </source>
</evidence>
<dbReference type="EMBL" id="BNJQ01000030">
    <property type="protein sequence ID" value="GHP10671.1"/>
    <property type="molecule type" value="Genomic_DNA"/>
</dbReference>
<dbReference type="EC" id="2.3.1.8" evidence="2"/>
<keyword evidence="10" id="KW-1185">Reference proteome</keyword>
<feature type="compositionally biased region" description="Basic and acidic residues" evidence="7">
    <location>
        <begin position="10"/>
        <end position="25"/>
    </location>
</feature>
<dbReference type="AlphaFoldDB" id="A0A830HZ22"/>
<evidence type="ECO:0000256" key="1">
    <source>
        <dbReference type="ARBA" id="ARBA00004989"/>
    </source>
</evidence>
<dbReference type="OrthoDB" id="2013649at2759"/>
<gene>
    <name evidence="9" type="ORF">PPROV_000940200</name>
</gene>
<organism evidence="9 10">
    <name type="scientific">Pycnococcus provasolii</name>
    <dbReference type="NCBI Taxonomy" id="41880"/>
    <lineage>
        <taxon>Eukaryota</taxon>
        <taxon>Viridiplantae</taxon>
        <taxon>Chlorophyta</taxon>
        <taxon>Pseudoscourfieldiophyceae</taxon>
        <taxon>Pseudoscourfieldiales</taxon>
        <taxon>Pycnococcaceae</taxon>
        <taxon>Pycnococcus</taxon>
    </lineage>
</organism>
<dbReference type="PANTHER" id="PTHR43356">
    <property type="entry name" value="PHOSPHATE ACETYLTRANSFERASE"/>
    <property type="match status" value="1"/>
</dbReference>
<dbReference type="InterPro" id="IPR042112">
    <property type="entry name" value="P_AcTrfase_dom2"/>
</dbReference>
<sequence length="408" mass="43778">MRSWLTAFRTESREGKGREGNEIESPRGGVPMQNMDIAITAKSPKIEVISSLMDSSVDKESMTEIMGSSQIMHMTPKLFQYKIFTAARSQKMRIVLPEGEDKRVVMAAADLAKRDLCHLTVLGKPEEVLQLAATHQADLTGVEIINPPDAPDYEELVAKLVELRGAKGMTEEKARDLIAGDFNWYGTMRMAVGTLDGMVSGACHTTADTMRPALQVIKTAPGFSLVSSIFFMLLPHQVFVYGDCAINVEPNPAQLAEIAATSALTAKSFGIAPRVAMLSYATGDSNKGAIIDKVKEATATARELDQTGAAYEGPIQFDAAVDPEIAKVKFKGKENAVAGKATVCVFPDLNAGNNAYKAVQQASGCIAMGPIMQGMKKPVNDLSRGCTVDDIVNTVVITCIQAQAVAKK</sequence>
<proteinExistence type="predicted"/>
<dbReference type="SUPFAM" id="SSF53659">
    <property type="entry name" value="Isocitrate/Isopropylmalate dehydrogenase-like"/>
    <property type="match status" value="1"/>
</dbReference>
<dbReference type="Pfam" id="PF01515">
    <property type="entry name" value="PTA_PTB"/>
    <property type="match status" value="1"/>
</dbReference>
<evidence type="ECO:0000259" key="8">
    <source>
        <dbReference type="Pfam" id="PF01515"/>
    </source>
</evidence>
<dbReference type="PANTHER" id="PTHR43356:SF3">
    <property type="entry name" value="PHOSPHATE ACETYLTRANSFERASE"/>
    <property type="match status" value="1"/>
</dbReference>
<evidence type="ECO:0000256" key="2">
    <source>
        <dbReference type="ARBA" id="ARBA00012707"/>
    </source>
</evidence>